<evidence type="ECO:0000256" key="3">
    <source>
        <dbReference type="ARBA" id="ARBA00022801"/>
    </source>
</evidence>
<dbReference type="Gene3D" id="3.30.1640.30">
    <property type="match status" value="1"/>
</dbReference>
<evidence type="ECO:0000259" key="10">
    <source>
        <dbReference type="PROSITE" id="PS50240"/>
    </source>
</evidence>
<evidence type="ECO:0000256" key="9">
    <source>
        <dbReference type="RuleBase" id="RU366078"/>
    </source>
</evidence>
<dbReference type="Pfam" id="PF00089">
    <property type="entry name" value="Trypsin"/>
    <property type="match status" value="1"/>
</dbReference>
<comment type="similarity">
    <text evidence="7 9">Belongs to the peptidase S1 family. CLIP subfamily.</text>
</comment>
<dbReference type="InterPro" id="IPR001314">
    <property type="entry name" value="Peptidase_S1A"/>
</dbReference>
<dbReference type="SMART" id="SM00680">
    <property type="entry name" value="CLIP"/>
    <property type="match status" value="1"/>
</dbReference>
<sequence>MMRPLHRWDLLLPVSFTVVVEGDDLYEFLDCPALNSLLEKQPISQDTIDYLRKAQCGFVGKQPKLCCAIATRSSPEALELLPSRKVCGKQNENRITDGELTTIRELPWMVLLEYQKSKRRGFSCGGFLINNRYILTAAHCFLSIPNHWKLISVRLGEHDLSKARDCEDETPGFVDCSDDPLDIAIEEKIPHDLYDPNDVNQAHDIALLRLSRKVDFTSYIKPICLPLSQELRNKYYVGENLTVAGWGKTETRSQSNVKLKAQVPVISKDNCAPVYASRGVTLVSSQVCAGGVNRKDACTGDSGGPLVVVDRTKLEETFVAYGIVSFGSDKCGAENFPGVYTRVADYIDWIIDHIKP</sequence>
<dbReference type="EMBL" id="VTPC01000570">
    <property type="protein sequence ID" value="KAF2905285.1"/>
    <property type="molecule type" value="Genomic_DNA"/>
</dbReference>
<evidence type="ECO:0000256" key="8">
    <source>
        <dbReference type="RuleBase" id="RU363034"/>
    </source>
</evidence>
<evidence type="ECO:0000256" key="6">
    <source>
        <dbReference type="ARBA" id="ARBA00023180"/>
    </source>
</evidence>
<dbReference type="InterPro" id="IPR051487">
    <property type="entry name" value="Ser/Thr_Proteases_Immune/Dev"/>
</dbReference>
<dbReference type="GO" id="GO:0004252">
    <property type="term" value="F:serine-type endopeptidase activity"/>
    <property type="evidence" value="ECO:0007669"/>
    <property type="project" value="UniProtKB-UniRule"/>
</dbReference>
<protein>
    <recommendedName>
        <fullName evidence="9">CLIP domain-containing serine protease</fullName>
        <ecNumber evidence="8">3.4.21.-</ecNumber>
    </recommendedName>
</protein>
<evidence type="ECO:0000313" key="11">
    <source>
        <dbReference type="EMBL" id="KAF2905285.1"/>
    </source>
</evidence>
<proteinExistence type="inferred from homology"/>
<evidence type="ECO:0000256" key="7">
    <source>
        <dbReference type="ARBA" id="ARBA00024195"/>
    </source>
</evidence>
<dbReference type="InterPro" id="IPR038565">
    <property type="entry name" value="CLIP_sf"/>
</dbReference>
<dbReference type="PROSITE" id="PS50240">
    <property type="entry name" value="TRYPSIN_DOM"/>
    <property type="match status" value="1"/>
</dbReference>
<dbReference type="InterPro" id="IPR033116">
    <property type="entry name" value="TRYPSIN_SER"/>
</dbReference>
<keyword evidence="12" id="KW-1185">Reference proteome</keyword>
<feature type="chain" id="PRO_5035490154" description="CLIP domain-containing serine protease" evidence="9">
    <location>
        <begin position="23"/>
        <end position="356"/>
    </location>
</feature>
<dbReference type="EC" id="3.4.21.-" evidence="8"/>
<dbReference type="InterPro" id="IPR043504">
    <property type="entry name" value="Peptidase_S1_PA_chymotrypsin"/>
</dbReference>
<dbReference type="PROSITE" id="PS00135">
    <property type="entry name" value="TRYPSIN_SER"/>
    <property type="match status" value="1"/>
</dbReference>
<evidence type="ECO:0000256" key="5">
    <source>
        <dbReference type="ARBA" id="ARBA00023157"/>
    </source>
</evidence>
<dbReference type="PRINTS" id="PR00722">
    <property type="entry name" value="CHYMOTRYPSIN"/>
</dbReference>
<keyword evidence="6" id="KW-0325">Glycoprotein</keyword>
<dbReference type="AlphaFoldDB" id="A0A8K0DFE0"/>
<dbReference type="InterPro" id="IPR009003">
    <property type="entry name" value="Peptidase_S1_PA"/>
</dbReference>
<dbReference type="PANTHER" id="PTHR24256">
    <property type="entry name" value="TRYPTASE-RELATED"/>
    <property type="match status" value="1"/>
</dbReference>
<evidence type="ECO:0000256" key="1">
    <source>
        <dbReference type="ARBA" id="ARBA00022670"/>
    </source>
</evidence>
<dbReference type="SMART" id="SM00020">
    <property type="entry name" value="Tryp_SPc"/>
    <property type="match status" value="1"/>
</dbReference>
<dbReference type="Proteomes" id="UP000801492">
    <property type="component" value="Unassembled WGS sequence"/>
</dbReference>
<comment type="subcellular location">
    <subcellularLocation>
        <location evidence="9">Secreted</location>
    </subcellularLocation>
</comment>
<feature type="signal peptide" evidence="9">
    <location>
        <begin position="1"/>
        <end position="22"/>
    </location>
</feature>
<gene>
    <name evidence="11" type="ORF">ILUMI_00879</name>
</gene>
<keyword evidence="5" id="KW-1015">Disulfide bond</keyword>
<accession>A0A8K0DFE0</accession>
<keyword evidence="4 8" id="KW-0720">Serine protease</keyword>
<dbReference type="FunFam" id="2.40.10.10:FF:000028">
    <property type="entry name" value="Serine protease easter"/>
    <property type="match status" value="1"/>
</dbReference>
<dbReference type="InterPro" id="IPR018114">
    <property type="entry name" value="TRYPSIN_HIS"/>
</dbReference>
<dbReference type="InterPro" id="IPR001254">
    <property type="entry name" value="Trypsin_dom"/>
</dbReference>
<keyword evidence="3 8" id="KW-0378">Hydrolase</keyword>
<keyword evidence="1 8" id="KW-0645">Protease</keyword>
<dbReference type="Gene3D" id="2.40.10.10">
    <property type="entry name" value="Trypsin-like serine proteases"/>
    <property type="match status" value="2"/>
</dbReference>
<dbReference type="InterPro" id="IPR022700">
    <property type="entry name" value="CLIP"/>
</dbReference>
<evidence type="ECO:0000256" key="4">
    <source>
        <dbReference type="ARBA" id="ARBA00022825"/>
    </source>
</evidence>
<dbReference type="GO" id="GO:0005576">
    <property type="term" value="C:extracellular region"/>
    <property type="evidence" value="ECO:0007669"/>
    <property type="project" value="UniProtKB-SubCell"/>
</dbReference>
<feature type="domain" description="Peptidase S1" evidence="10">
    <location>
        <begin position="95"/>
        <end position="355"/>
    </location>
</feature>
<keyword evidence="2 9" id="KW-0732">Signal</keyword>
<keyword evidence="9" id="KW-0964">Secreted</keyword>
<reference evidence="11" key="1">
    <citation type="submission" date="2019-08" db="EMBL/GenBank/DDBJ databases">
        <title>The genome of the North American firefly Photinus pyralis.</title>
        <authorList>
            <consortium name="Photinus pyralis genome working group"/>
            <person name="Fallon T.R."/>
            <person name="Sander Lower S.E."/>
            <person name="Weng J.-K."/>
        </authorList>
    </citation>
    <scope>NUCLEOTIDE SEQUENCE</scope>
    <source>
        <strain evidence="11">TRF0915ILg1</strain>
        <tissue evidence="11">Whole body</tissue>
    </source>
</reference>
<dbReference type="SUPFAM" id="SSF50494">
    <property type="entry name" value="Trypsin-like serine proteases"/>
    <property type="match status" value="1"/>
</dbReference>
<evidence type="ECO:0000256" key="2">
    <source>
        <dbReference type="ARBA" id="ARBA00022729"/>
    </source>
</evidence>
<dbReference type="FunFam" id="2.40.10.10:FF:000084">
    <property type="entry name" value="Serine protease easter"/>
    <property type="match status" value="1"/>
</dbReference>
<dbReference type="CDD" id="cd00190">
    <property type="entry name" value="Tryp_SPc"/>
    <property type="match status" value="1"/>
</dbReference>
<organism evidence="11 12">
    <name type="scientific">Ignelater luminosus</name>
    <name type="common">Cucubano</name>
    <name type="synonym">Pyrophorus luminosus</name>
    <dbReference type="NCBI Taxonomy" id="2038154"/>
    <lineage>
        <taxon>Eukaryota</taxon>
        <taxon>Metazoa</taxon>
        <taxon>Ecdysozoa</taxon>
        <taxon>Arthropoda</taxon>
        <taxon>Hexapoda</taxon>
        <taxon>Insecta</taxon>
        <taxon>Pterygota</taxon>
        <taxon>Neoptera</taxon>
        <taxon>Endopterygota</taxon>
        <taxon>Coleoptera</taxon>
        <taxon>Polyphaga</taxon>
        <taxon>Elateriformia</taxon>
        <taxon>Elateroidea</taxon>
        <taxon>Elateridae</taxon>
        <taxon>Agrypninae</taxon>
        <taxon>Pyrophorini</taxon>
        <taxon>Ignelater</taxon>
    </lineage>
</organism>
<dbReference type="OrthoDB" id="9028152at2759"/>
<dbReference type="PROSITE" id="PS00134">
    <property type="entry name" value="TRYPSIN_HIS"/>
    <property type="match status" value="1"/>
</dbReference>
<comment type="caution">
    <text evidence="11">The sequence shown here is derived from an EMBL/GenBank/DDBJ whole genome shotgun (WGS) entry which is preliminary data.</text>
</comment>
<name>A0A8K0DFE0_IGNLU</name>
<dbReference type="GO" id="GO:0006508">
    <property type="term" value="P:proteolysis"/>
    <property type="evidence" value="ECO:0007669"/>
    <property type="project" value="UniProtKB-KW"/>
</dbReference>
<dbReference type="Pfam" id="PF12032">
    <property type="entry name" value="CLIP"/>
    <property type="match status" value="1"/>
</dbReference>
<comment type="domain">
    <text evidence="9">The clip domain consists of 35-55 residues which are 'knitted' together usually by 3 conserved disulfide bonds forming a clip-like compact structure.</text>
</comment>
<evidence type="ECO:0000313" key="12">
    <source>
        <dbReference type="Proteomes" id="UP000801492"/>
    </source>
</evidence>